<sequence length="114" mass="13226">MSKSPLRDDKMVFDTIVDFFVNIQKAESMEEAYAKGYLMAAGGELARPSVMWDLIKENPETWIPIERGIQDICVKSCNEHILVVVDYLTELYKREDRVIPPWLNTTRDEIKEGM</sequence>
<dbReference type="EMBL" id="BART01007298">
    <property type="protein sequence ID" value="GAG55909.1"/>
    <property type="molecule type" value="Genomic_DNA"/>
</dbReference>
<comment type="caution">
    <text evidence="1">The sequence shown here is derived from an EMBL/GenBank/DDBJ whole genome shotgun (WGS) entry which is preliminary data.</text>
</comment>
<gene>
    <name evidence="1" type="ORF">S01H4_16633</name>
</gene>
<reference evidence="1" key="1">
    <citation type="journal article" date="2014" name="Front. Microbiol.">
        <title>High frequency of phylogenetically diverse reductive dehalogenase-homologous genes in deep subseafloor sedimentary metagenomes.</title>
        <authorList>
            <person name="Kawai M."/>
            <person name="Futagami T."/>
            <person name="Toyoda A."/>
            <person name="Takaki Y."/>
            <person name="Nishi S."/>
            <person name="Hori S."/>
            <person name="Arai W."/>
            <person name="Tsubouchi T."/>
            <person name="Morono Y."/>
            <person name="Uchiyama I."/>
            <person name="Ito T."/>
            <person name="Fujiyama A."/>
            <person name="Inagaki F."/>
            <person name="Takami H."/>
        </authorList>
    </citation>
    <scope>NUCLEOTIDE SEQUENCE</scope>
    <source>
        <strain evidence="1">Expedition CK06-06</strain>
    </source>
</reference>
<accession>X0YIM8</accession>
<organism evidence="1">
    <name type="scientific">marine sediment metagenome</name>
    <dbReference type="NCBI Taxonomy" id="412755"/>
    <lineage>
        <taxon>unclassified sequences</taxon>
        <taxon>metagenomes</taxon>
        <taxon>ecological metagenomes</taxon>
    </lineage>
</organism>
<proteinExistence type="predicted"/>
<protein>
    <submittedName>
        <fullName evidence="1">Uncharacterized protein</fullName>
    </submittedName>
</protein>
<dbReference type="AlphaFoldDB" id="X0YIM8"/>
<evidence type="ECO:0000313" key="1">
    <source>
        <dbReference type="EMBL" id="GAG55909.1"/>
    </source>
</evidence>
<name>X0YIM8_9ZZZZ</name>